<organism evidence="9 10">
    <name type="scientific">Facklamia hominis</name>
    <dbReference type="NCBI Taxonomy" id="178214"/>
    <lineage>
        <taxon>Bacteria</taxon>
        <taxon>Bacillati</taxon>
        <taxon>Bacillota</taxon>
        <taxon>Bacilli</taxon>
        <taxon>Lactobacillales</taxon>
        <taxon>Aerococcaceae</taxon>
        <taxon>Facklamia</taxon>
    </lineage>
</organism>
<feature type="domain" description="CNA-B" evidence="8">
    <location>
        <begin position="168"/>
        <end position="251"/>
    </location>
</feature>
<sequence length="405" mass="45244">LQLLRNGQAYGSVVELLNGQSRYRWDDLSATDDQGNPYHYSVEELAVAGYTSTIGPVEDHQVTITNTYVVPKTHFEVKKVWSGGPSVKPTIQLQLFRNGQAYGTVVELLNGQSRYRWDDLSATDDQGNPYHYSVEELAVAGYTSTVGPVEDHQVTITNTYVVPKTHFEVKKVWSGGPSVKPTIQLQLLRNGQAYGTVVELTNGNTHYIWTDLDSLDPSGMAYVYTVYELPVDGYKTLISQDKGYQATIVNTYVIPKTSIHVTKIWQGGPDVKPTITIQLLRNNQVIDQIQLLNGQTSYRWEDLDQIDPQGQTYNYTVRESLVSDYYSTVEGNIVDGFVIRNTFIPPQTPPPVPPQPEIPLTPDKPELPQTGENRTVLLSISLGLILVGLTLLLVDYSTKSIDKLY</sequence>
<keyword evidence="6" id="KW-1133">Transmembrane helix</keyword>
<keyword evidence="4" id="KW-0572">Peptidoglycan-anchor</keyword>
<feature type="region of interest" description="Disordered" evidence="5">
    <location>
        <begin position="345"/>
        <end position="367"/>
    </location>
</feature>
<dbReference type="RefSeq" id="WP_285066450.1">
    <property type="nucleotide sequence ID" value="NZ_JASOOE010000021.1"/>
</dbReference>
<dbReference type="EMBL" id="JASOOE010000021">
    <property type="protein sequence ID" value="MDK7188039.1"/>
    <property type="molecule type" value="Genomic_DNA"/>
</dbReference>
<feature type="domain" description="CNA-B" evidence="8">
    <location>
        <begin position="259"/>
        <end position="342"/>
    </location>
</feature>
<reference evidence="9" key="1">
    <citation type="submission" date="2023-05" db="EMBL/GenBank/DDBJ databases">
        <title>Cataloging the Phylogenetic Diversity of Human Bladder Bacteria.</title>
        <authorList>
            <person name="Du J."/>
        </authorList>
    </citation>
    <scope>NUCLEOTIDE SEQUENCE</scope>
    <source>
        <strain evidence="9">UMB1231</strain>
    </source>
</reference>
<feature type="non-terminal residue" evidence="9">
    <location>
        <position position="1"/>
    </location>
</feature>
<feature type="transmembrane region" description="Helical" evidence="6">
    <location>
        <begin position="376"/>
        <end position="394"/>
    </location>
</feature>
<dbReference type="CDD" id="cd00222">
    <property type="entry name" value="CollagenBindB"/>
    <property type="match status" value="4"/>
</dbReference>
<keyword evidence="1" id="KW-0134">Cell wall</keyword>
<feature type="domain" description="Gram-positive cocci surface proteins LPxTG" evidence="7">
    <location>
        <begin position="362"/>
        <end position="394"/>
    </location>
</feature>
<comment type="caution">
    <text evidence="9">The sequence shown here is derived from an EMBL/GenBank/DDBJ whole genome shotgun (WGS) entry which is preliminary data.</text>
</comment>
<evidence type="ECO:0000256" key="6">
    <source>
        <dbReference type="SAM" id="Phobius"/>
    </source>
</evidence>
<feature type="domain" description="CNA-B" evidence="8">
    <location>
        <begin position="76"/>
        <end position="159"/>
    </location>
</feature>
<accession>A0AAJ1Q787</accession>
<keyword evidence="6" id="KW-0812">Transmembrane</keyword>
<dbReference type="Gene3D" id="2.60.40.1140">
    <property type="entry name" value="Collagen-binding surface protein Cna, B-type domain"/>
    <property type="match status" value="4"/>
</dbReference>
<feature type="compositionally biased region" description="Pro residues" evidence="5">
    <location>
        <begin position="346"/>
        <end position="359"/>
    </location>
</feature>
<keyword evidence="6" id="KW-0472">Membrane</keyword>
<feature type="domain" description="CNA-B" evidence="8">
    <location>
        <begin position="2"/>
        <end position="67"/>
    </location>
</feature>
<dbReference type="Pfam" id="PF05738">
    <property type="entry name" value="Cna_B"/>
    <property type="match status" value="4"/>
</dbReference>
<proteinExistence type="predicted"/>
<evidence type="ECO:0000256" key="2">
    <source>
        <dbReference type="ARBA" id="ARBA00022525"/>
    </source>
</evidence>
<dbReference type="SUPFAM" id="SSF49478">
    <property type="entry name" value="Cna protein B-type domain"/>
    <property type="match status" value="4"/>
</dbReference>
<protein>
    <submittedName>
        <fullName evidence="9">Cna B-type domain-containing protein</fullName>
    </submittedName>
</protein>
<evidence type="ECO:0000313" key="10">
    <source>
        <dbReference type="Proteomes" id="UP001229251"/>
    </source>
</evidence>
<dbReference type="AlphaFoldDB" id="A0AAJ1Q787"/>
<dbReference type="Proteomes" id="UP001229251">
    <property type="component" value="Unassembled WGS sequence"/>
</dbReference>
<evidence type="ECO:0000259" key="8">
    <source>
        <dbReference type="Pfam" id="PF05738"/>
    </source>
</evidence>
<dbReference type="InterPro" id="IPR008454">
    <property type="entry name" value="Collagen-bd_Cna-like_B-typ_dom"/>
</dbReference>
<evidence type="ECO:0000256" key="5">
    <source>
        <dbReference type="SAM" id="MobiDB-lite"/>
    </source>
</evidence>
<keyword evidence="3" id="KW-0732">Signal</keyword>
<evidence type="ECO:0000313" key="9">
    <source>
        <dbReference type="EMBL" id="MDK7188039.1"/>
    </source>
</evidence>
<dbReference type="InterPro" id="IPR019931">
    <property type="entry name" value="LPXTG_anchor"/>
</dbReference>
<evidence type="ECO:0000256" key="1">
    <source>
        <dbReference type="ARBA" id="ARBA00022512"/>
    </source>
</evidence>
<dbReference type="Pfam" id="PF00746">
    <property type="entry name" value="Gram_pos_anchor"/>
    <property type="match status" value="1"/>
</dbReference>
<evidence type="ECO:0000256" key="4">
    <source>
        <dbReference type="ARBA" id="ARBA00023088"/>
    </source>
</evidence>
<name>A0AAJ1Q787_9LACT</name>
<gene>
    <name evidence="9" type="ORF">QP433_08595</name>
</gene>
<keyword evidence="2" id="KW-0964">Secreted</keyword>
<evidence type="ECO:0000259" key="7">
    <source>
        <dbReference type="Pfam" id="PF00746"/>
    </source>
</evidence>
<evidence type="ECO:0000256" key="3">
    <source>
        <dbReference type="ARBA" id="ARBA00022729"/>
    </source>
</evidence>